<protein>
    <submittedName>
        <fullName evidence="1">13149_t:CDS:1</fullName>
    </submittedName>
</protein>
<dbReference type="AlphaFoldDB" id="A0A9N9DFD9"/>
<proteinExistence type="predicted"/>
<accession>A0A9N9DFD9</accession>
<keyword evidence="2" id="KW-1185">Reference proteome</keyword>
<dbReference type="EMBL" id="CAJVPY010005029">
    <property type="protein sequence ID" value="CAG8633688.1"/>
    <property type="molecule type" value="Genomic_DNA"/>
</dbReference>
<feature type="non-terminal residue" evidence="1">
    <location>
        <position position="1"/>
    </location>
</feature>
<name>A0A9N9DFD9_9GLOM</name>
<reference evidence="1" key="1">
    <citation type="submission" date="2021-06" db="EMBL/GenBank/DDBJ databases">
        <authorList>
            <person name="Kallberg Y."/>
            <person name="Tangrot J."/>
            <person name="Rosling A."/>
        </authorList>
    </citation>
    <scope>NUCLEOTIDE SEQUENCE</scope>
    <source>
        <strain evidence="1">MA453B</strain>
    </source>
</reference>
<sequence>LTRETTVKALLDANITYDSIQQVFVAVKVLMVNDDHIDPHGTTVKLISETFVELLRYPLQQNFGNAGLEYCEKYGASAERLSMATDSSLYDMTRRAAKDIFENPRITADVQATILIFLAYNLRCIGLCKSGEAHKLIDTSDVAYGHHPLVATRFAQCAGLTRFGLATEWFGSEFTLCTSTQYWTGGAVVVTRYKCPNFSTIGKFTAVEEGGISE</sequence>
<dbReference type="OrthoDB" id="542135at2759"/>
<organism evidence="1 2">
    <name type="scientific">Dentiscutata erythropus</name>
    <dbReference type="NCBI Taxonomy" id="1348616"/>
    <lineage>
        <taxon>Eukaryota</taxon>
        <taxon>Fungi</taxon>
        <taxon>Fungi incertae sedis</taxon>
        <taxon>Mucoromycota</taxon>
        <taxon>Glomeromycotina</taxon>
        <taxon>Glomeromycetes</taxon>
        <taxon>Diversisporales</taxon>
        <taxon>Gigasporaceae</taxon>
        <taxon>Dentiscutata</taxon>
    </lineage>
</organism>
<gene>
    <name evidence="1" type="ORF">DERYTH_LOCUS9277</name>
</gene>
<dbReference type="Proteomes" id="UP000789405">
    <property type="component" value="Unassembled WGS sequence"/>
</dbReference>
<comment type="caution">
    <text evidence="1">The sequence shown here is derived from an EMBL/GenBank/DDBJ whole genome shotgun (WGS) entry which is preliminary data.</text>
</comment>
<evidence type="ECO:0000313" key="1">
    <source>
        <dbReference type="EMBL" id="CAG8633688.1"/>
    </source>
</evidence>
<evidence type="ECO:0000313" key="2">
    <source>
        <dbReference type="Proteomes" id="UP000789405"/>
    </source>
</evidence>